<gene>
    <name evidence="1" type="ORF">CLV30_11452</name>
</gene>
<evidence type="ECO:0000313" key="1">
    <source>
        <dbReference type="EMBL" id="PSL01322.1"/>
    </source>
</evidence>
<accession>A0A2P8DVS8</accession>
<dbReference type="Proteomes" id="UP000243528">
    <property type="component" value="Unassembled WGS sequence"/>
</dbReference>
<organism evidence="1 2">
    <name type="scientific">Haloactinopolyspora alba</name>
    <dbReference type="NCBI Taxonomy" id="648780"/>
    <lineage>
        <taxon>Bacteria</taxon>
        <taxon>Bacillati</taxon>
        <taxon>Actinomycetota</taxon>
        <taxon>Actinomycetes</taxon>
        <taxon>Jiangellales</taxon>
        <taxon>Jiangellaceae</taxon>
        <taxon>Haloactinopolyspora</taxon>
    </lineage>
</organism>
<keyword evidence="2" id="KW-1185">Reference proteome</keyword>
<name>A0A2P8DVS8_9ACTN</name>
<comment type="caution">
    <text evidence="1">The sequence shown here is derived from an EMBL/GenBank/DDBJ whole genome shotgun (WGS) entry which is preliminary data.</text>
</comment>
<dbReference type="EMBL" id="PYGE01000014">
    <property type="protein sequence ID" value="PSL01322.1"/>
    <property type="molecule type" value="Genomic_DNA"/>
</dbReference>
<reference evidence="1 2" key="1">
    <citation type="submission" date="2018-03" db="EMBL/GenBank/DDBJ databases">
        <title>Genomic Encyclopedia of Archaeal and Bacterial Type Strains, Phase II (KMG-II): from individual species to whole genera.</title>
        <authorList>
            <person name="Goeker M."/>
        </authorList>
    </citation>
    <scope>NUCLEOTIDE SEQUENCE [LARGE SCALE GENOMIC DNA]</scope>
    <source>
        <strain evidence="1 2">DSM 45211</strain>
    </source>
</reference>
<dbReference type="AlphaFoldDB" id="A0A2P8DVS8"/>
<evidence type="ECO:0000313" key="2">
    <source>
        <dbReference type="Proteomes" id="UP000243528"/>
    </source>
</evidence>
<protein>
    <submittedName>
        <fullName evidence="1">Uncharacterized protein</fullName>
    </submittedName>
</protein>
<proteinExistence type="predicted"/>
<sequence length="77" mass="8127">MTASVHAEVKQVLYFWPHLQEAPAGAAHFGVQAQIFIGMVGADEVDSFDVLVCSPSWLASRHLLGTGSCSLVARSGA</sequence>